<dbReference type="InterPro" id="IPR052513">
    <property type="entry name" value="Thioester_dehydratase-like"/>
</dbReference>
<feature type="domain" description="ChsH2 rubredoxin-like zinc ribbon" evidence="3">
    <location>
        <begin position="194"/>
        <end position="226"/>
    </location>
</feature>
<dbReference type="InterPro" id="IPR012340">
    <property type="entry name" value="NA-bd_OB-fold"/>
</dbReference>
<gene>
    <name evidence="4" type="ORF">HKK74_35610</name>
</gene>
<reference evidence="4 5" key="1">
    <citation type="submission" date="2020-06" db="EMBL/GenBank/DDBJ databases">
        <title>Actinomadura xiongansis sp. nov., isolated from soil of Baiyangdian.</title>
        <authorList>
            <person name="Zhang X."/>
        </authorList>
    </citation>
    <scope>NUCLEOTIDE SEQUENCE [LARGE SCALE GENOMIC DNA]</scope>
    <source>
        <strain evidence="4 5">HBUM206468</strain>
    </source>
</reference>
<sequence>MTATVGKEAGSVHDRLPALAEALAAEGEVAAPPCPDPVDPAMIRNWTQAIGDGNPLYAGVAPPAMIQVWSMQGLGARKAGSVVDGLLGLLDEAGCTGVVATNCEQTYDRYLRHGEHLRSTLRFGSITGPKRTALGEGYFVTWHQTWYDERDERVAGMLFRVLKFRPPERAAAPNPAAEVGPPAPMIGPDTRFFWDGVREGELRVQKCGACGRLRHPPGPMCPHCHALDRDHVVASGRGELHSYVVHHHPPVPGRTGPYVVGLVELEEGVRMVGNVIGCPPGDVRIGMPVRLVFERLDDGLTLPQWIPADREPPDEDDEVEGAAPDASDEHGGAGPDDLPSIEIPLTPTFVIATALATRDFTPVHHDVALARAQGAKDIFLNILTTMGLVQRFVSEALPDAEPAGIAVRLGVPAYAGDTLTLTGRLTDDGAVEVRGAVARGEHVVATVRLRDR</sequence>
<dbReference type="Pfam" id="PF12172">
    <property type="entry name" value="zf-ChsH2"/>
    <property type="match status" value="1"/>
</dbReference>
<dbReference type="Proteomes" id="UP000805614">
    <property type="component" value="Unassembled WGS sequence"/>
</dbReference>
<accession>A0ABR7M0Y0</accession>
<evidence type="ECO:0000259" key="2">
    <source>
        <dbReference type="Pfam" id="PF01796"/>
    </source>
</evidence>
<evidence type="ECO:0000259" key="3">
    <source>
        <dbReference type="Pfam" id="PF12172"/>
    </source>
</evidence>
<dbReference type="PANTHER" id="PTHR34075">
    <property type="entry name" value="BLR3430 PROTEIN"/>
    <property type="match status" value="1"/>
</dbReference>
<dbReference type="SUPFAM" id="SSF50249">
    <property type="entry name" value="Nucleic acid-binding proteins"/>
    <property type="match status" value="1"/>
</dbReference>
<dbReference type="InterPro" id="IPR022002">
    <property type="entry name" value="ChsH2_Znr"/>
</dbReference>
<dbReference type="InterPro" id="IPR002878">
    <property type="entry name" value="ChsH2_C"/>
</dbReference>
<keyword evidence="5" id="KW-1185">Reference proteome</keyword>
<dbReference type="Gene3D" id="3.10.129.10">
    <property type="entry name" value="Hotdog Thioesterase"/>
    <property type="match status" value="2"/>
</dbReference>
<dbReference type="EMBL" id="JABVEC010000048">
    <property type="protein sequence ID" value="MBC6470780.1"/>
    <property type="molecule type" value="Genomic_DNA"/>
</dbReference>
<protein>
    <submittedName>
        <fullName evidence="4">OB-fold domain-containing protein</fullName>
    </submittedName>
</protein>
<dbReference type="RefSeq" id="WP_187247820.1">
    <property type="nucleotide sequence ID" value="NZ_BAAAOK010000011.1"/>
</dbReference>
<dbReference type="Pfam" id="PF01796">
    <property type="entry name" value="OB_ChsH2_C"/>
    <property type="match status" value="1"/>
</dbReference>
<organism evidence="4 5">
    <name type="scientific">Actinomadura alba</name>
    <dbReference type="NCBI Taxonomy" id="406431"/>
    <lineage>
        <taxon>Bacteria</taxon>
        <taxon>Bacillati</taxon>
        <taxon>Actinomycetota</taxon>
        <taxon>Actinomycetes</taxon>
        <taxon>Streptosporangiales</taxon>
        <taxon>Thermomonosporaceae</taxon>
        <taxon>Actinomadura</taxon>
    </lineage>
</organism>
<evidence type="ECO:0000313" key="4">
    <source>
        <dbReference type="EMBL" id="MBC6470780.1"/>
    </source>
</evidence>
<evidence type="ECO:0000313" key="5">
    <source>
        <dbReference type="Proteomes" id="UP000805614"/>
    </source>
</evidence>
<dbReference type="Gene3D" id="6.10.30.10">
    <property type="match status" value="1"/>
</dbReference>
<proteinExistence type="predicted"/>
<feature type="region of interest" description="Disordered" evidence="1">
    <location>
        <begin position="303"/>
        <end position="339"/>
    </location>
</feature>
<evidence type="ECO:0000256" key="1">
    <source>
        <dbReference type="SAM" id="MobiDB-lite"/>
    </source>
</evidence>
<dbReference type="SUPFAM" id="SSF54637">
    <property type="entry name" value="Thioesterase/thiol ester dehydrase-isomerase"/>
    <property type="match status" value="2"/>
</dbReference>
<name>A0ABR7M0Y0_9ACTN</name>
<dbReference type="InterPro" id="IPR029069">
    <property type="entry name" value="HotDog_dom_sf"/>
</dbReference>
<comment type="caution">
    <text evidence="4">The sequence shown here is derived from an EMBL/GenBank/DDBJ whole genome shotgun (WGS) entry which is preliminary data.</text>
</comment>
<feature type="domain" description="ChsH2 C-terminal OB-fold" evidence="2">
    <location>
        <begin position="232"/>
        <end position="294"/>
    </location>
</feature>
<dbReference type="PANTHER" id="PTHR34075:SF5">
    <property type="entry name" value="BLR3430 PROTEIN"/>
    <property type="match status" value="1"/>
</dbReference>